<dbReference type="EMBL" id="JASPKY010000297">
    <property type="protein sequence ID" value="KAK9710175.1"/>
    <property type="molecule type" value="Genomic_DNA"/>
</dbReference>
<accession>A0AAW1JXM4</accession>
<feature type="region of interest" description="Disordered" evidence="1">
    <location>
        <begin position="1"/>
        <end position="22"/>
    </location>
</feature>
<evidence type="ECO:0000313" key="2">
    <source>
        <dbReference type="EMBL" id="KAK9710175.1"/>
    </source>
</evidence>
<keyword evidence="3" id="KW-1185">Reference proteome</keyword>
<gene>
    <name evidence="2" type="ORF">QE152_g26190</name>
</gene>
<comment type="caution">
    <text evidence="2">The sequence shown here is derived from an EMBL/GenBank/DDBJ whole genome shotgun (WGS) entry which is preliminary data.</text>
</comment>
<reference evidence="2 3" key="1">
    <citation type="journal article" date="2024" name="BMC Genomics">
        <title>De novo assembly and annotation of Popillia japonica's genome with initial clues to its potential as an invasive pest.</title>
        <authorList>
            <person name="Cucini C."/>
            <person name="Boschi S."/>
            <person name="Funari R."/>
            <person name="Cardaioli E."/>
            <person name="Iannotti N."/>
            <person name="Marturano G."/>
            <person name="Paoli F."/>
            <person name="Bruttini M."/>
            <person name="Carapelli A."/>
            <person name="Frati F."/>
            <person name="Nardi F."/>
        </authorList>
    </citation>
    <scope>NUCLEOTIDE SEQUENCE [LARGE SCALE GENOMIC DNA]</scope>
    <source>
        <strain evidence="2">DMR45628</strain>
    </source>
</reference>
<protein>
    <submittedName>
        <fullName evidence="2">Uncharacterized protein</fullName>
    </submittedName>
</protein>
<organism evidence="2 3">
    <name type="scientific">Popillia japonica</name>
    <name type="common">Japanese beetle</name>
    <dbReference type="NCBI Taxonomy" id="7064"/>
    <lineage>
        <taxon>Eukaryota</taxon>
        <taxon>Metazoa</taxon>
        <taxon>Ecdysozoa</taxon>
        <taxon>Arthropoda</taxon>
        <taxon>Hexapoda</taxon>
        <taxon>Insecta</taxon>
        <taxon>Pterygota</taxon>
        <taxon>Neoptera</taxon>
        <taxon>Endopterygota</taxon>
        <taxon>Coleoptera</taxon>
        <taxon>Polyphaga</taxon>
        <taxon>Scarabaeiformia</taxon>
        <taxon>Scarabaeidae</taxon>
        <taxon>Rutelinae</taxon>
        <taxon>Popillia</taxon>
    </lineage>
</organism>
<dbReference type="AlphaFoldDB" id="A0AAW1JXM4"/>
<sequence length="69" mass="7979">MADAGPSCSKKPKNSKNRYYYRRPLTEKELEQCLLDSDNDIQDNHSHSDLSESSSESETMKIQMRVQNI</sequence>
<feature type="region of interest" description="Disordered" evidence="1">
    <location>
        <begin position="36"/>
        <end position="69"/>
    </location>
</feature>
<proteinExistence type="predicted"/>
<name>A0AAW1JXM4_POPJA</name>
<feature type="compositionally biased region" description="Basic residues" evidence="1">
    <location>
        <begin position="10"/>
        <end position="21"/>
    </location>
</feature>
<evidence type="ECO:0000313" key="3">
    <source>
        <dbReference type="Proteomes" id="UP001458880"/>
    </source>
</evidence>
<dbReference type="Proteomes" id="UP001458880">
    <property type="component" value="Unassembled WGS sequence"/>
</dbReference>
<evidence type="ECO:0000256" key="1">
    <source>
        <dbReference type="SAM" id="MobiDB-lite"/>
    </source>
</evidence>